<evidence type="ECO:0000256" key="4">
    <source>
        <dbReference type="ARBA" id="ARBA00023163"/>
    </source>
</evidence>
<dbReference type="Pfam" id="PF03466">
    <property type="entry name" value="LysR_substrate"/>
    <property type="match status" value="1"/>
</dbReference>
<dbReference type="PANTHER" id="PTHR30419">
    <property type="entry name" value="HTH-TYPE TRANSCRIPTIONAL REGULATOR YBHD"/>
    <property type="match status" value="1"/>
</dbReference>
<dbReference type="Gene3D" id="1.10.10.10">
    <property type="entry name" value="Winged helix-like DNA-binding domain superfamily/Winged helix DNA-binding domain"/>
    <property type="match status" value="1"/>
</dbReference>
<evidence type="ECO:0000256" key="3">
    <source>
        <dbReference type="ARBA" id="ARBA00023125"/>
    </source>
</evidence>
<evidence type="ECO:0000256" key="2">
    <source>
        <dbReference type="ARBA" id="ARBA00023015"/>
    </source>
</evidence>
<name>A0A261S3F8_9BORD</name>
<evidence type="ECO:0000313" key="7">
    <source>
        <dbReference type="Proteomes" id="UP000216020"/>
    </source>
</evidence>
<dbReference type="Proteomes" id="UP000216020">
    <property type="component" value="Unassembled WGS sequence"/>
</dbReference>
<dbReference type="InterPro" id="IPR036388">
    <property type="entry name" value="WH-like_DNA-bd_sf"/>
</dbReference>
<dbReference type="AlphaFoldDB" id="A0A261S3F8"/>
<dbReference type="GO" id="GO:0003700">
    <property type="term" value="F:DNA-binding transcription factor activity"/>
    <property type="evidence" value="ECO:0007669"/>
    <property type="project" value="InterPro"/>
</dbReference>
<feature type="domain" description="HTH lysR-type" evidence="5">
    <location>
        <begin position="1"/>
        <end position="60"/>
    </location>
</feature>
<proteinExistence type="inferred from homology"/>
<reference evidence="7" key="1">
    <citation type="submission" date="2017-05" db="EMBL/GenBank/DDBJ databases">
        <title>Complete and WGS of Bordetella genogroups.</title>
        <authorList>
            <person name="Spilker T."/>
            <person name="Lipuma J."/>
        </authorList>
    </citation>
    <scope>NUCLEOTIDE SEQUENCE [LARGE SCALE GENOMIC DNA]</scope>
    <source>
        <strain evidence="7">AU16122</strain>
    </source>
</reference>
<dbReference type="PANTHER" id="PTHR30419:SF2">
    <property type="entry name" value="LYSR FAMILY TRANSCRIPTIONAL REGULATOR"/>
    <property type="match status" value="1"/>
</dbReference>
<dbReference type="CDD" id="cd08421">
    <property type="entry name" value="PBP2_LTTR_like_1"/>
    <property type="match status" value="1"/>
</dbReference>
<sequence>MRLDPLSLKLFISVVELGTIAAAAEREHIAAAAVSKRISELEETLRIRLLTRTNKGIRPTPAGMELSIMARRALHELDEIAVHMSEYAIGLRGFIRVQANISAITQFLPDDIKRFLGEYPNVQVDLEEKITSTIIKSVAENAADVGIFSGEAAGYDVEVFPYREDVLALVVPAGHPLAGKPGFRFADALDYDFIGLHRGSAINRVLTNAADDEKRTIRLKVQCTGFDALCFMVNSGLGVGVLPLEIARRYSVMFDFRIIPLSEAWARRKIQICVRAFDALPTAAKLFVHHLAFQDGAGSQPSSLNQP</sequence>
<evidence type="ECO:0000259" key="5">
    <source>
        <dbReference type="PROSITE" id="PS50931"/>
    </source>
</evidence>
<organism evidence="6 7">
    <name type="scientific">Bordetella genomosp. 10</name>
    <dbReference type="NCBI Taxonomy" id="1416804"/>
    <lineage>
        <taxon>Bacteria</taxon>
        <taxon>Pseudomonadati</taxon>
        <taxon>Pseudomonadota</taxon>
        <taxon>Betaproteobacteria</taxon>
        <taxon>Burkholderiales</taxon>
        <taxon>Alcaligenaceae</taxon>
        <taxon>Bordetella</taxon>
    </lineage>
</organism>
<dbReference type="GO" id="GO:0005829">
    <property type="term" value="C:cytosol"/>
    <property type="evidence" value="ECO:0007669"/>
    <property type="project" value="TreeGrafter"/>
</dbReference>
<keyword evidence="4" id="KW-0804">Transcription</keyword>
<evidence type="ECO:0000256" key="1">
    <source>
        <dbReference type="ARBA" id="ARBA00009437"/>
    </source>
</evidence>
<dbReference type="GO" id="GO:0003677">
    <property type="term" value="F:DNA binding"/>
    <property type="evidence" value="ECO:0007669"/>
    <property type="project" value="UniProtKB-KW"/>
</dbReference>
<protein>
    <submittedName>
        <fullName evidence="6">LysR family transcriptional regulator</fullName>
    </submittedName>
</protein>
<dbReference type="InterPro" id="IPR000847">
    <property type="entry name" value="LysR_HTH_N"/>
</dbReference>
<dbReference type="OrthoDB" id="9785974at2"/>
<keyword evidence="3" id="KW-0238">DNA-binding</keyword>
<comment type="similarity">
    <text evidence="1">Belongs to the LysR transcriptional regulatory family.</text>
</comment>
<dbReference type="Gene3D" id="3.40.190.290">
    <property type="match status" value="1"/>
</dbReference>
<dbReference type="InterPro" id="IPR036390">
    <property type="entry name" value="WH_DNA-bd_sf"/>
</dbReference>
<dbReference type="PROSITE" id="PS50931">
    <property type="entry name" value="HTH_LYSR"/>
    <property type="match status" value="1"/>
</dbReference>
<evidence type="ECO:0000313" key="6">
    <source>
        <dbReference type="EMBL" id="OZI31888.1"/>
    </source>
</evidence>
<keyword evidence="2" id="KW-0805">Transcription regulation</keyword>
<accession>A0A261S3F8</accession>
<comment type="caution">
    <text evidence="6">The sequence shown here is derived from an EMBL/GenBank/DDBJ whole genome shotgun (WGS) entry which is preliminary data.</text>
</comment>
<gene>
    <name evidence="6" type="ORF">CAL29_28945</name>
</gene>
<keyword evidence="7" id="KW-1185">Reference proteome</keyword>
<dbReference type="InterPro" id="IPR005119">
    <property type="entry name" value="LysR_subst-bd"/>
</dbReference>
<dbReference type="RefSeq" id="WP_094856293.1">
    <property type="nucleotide sequence ID" value="NZ_NEVM01000005.1"/>
</dbReference>
<dbReference type="SUPFAM" id="SSF46785">
    <property type="entry name" value="Winged helix' DNA-binding domain"/>
    <property type="match status" value="1"/>
</dbReference>
<dbReference type="EMBL" id="NEVM01000005">
    <property type="protein sequence ID" value="OZI31888.1"/>
    <property type="molecule type" value="Genomic_DNA"/>
</dbReference>
<dbReference type="Pfam" id="PF00126">
    <property type="entry name" value="HTH_1"/>
    <property type="match status" value="1"/>
</dbReference>
<dbReference type="SUPFAM" id="SSF53850">
    <property type="entry name" value="Periplasmic binding protein-like II"/>
    <property type="match status" value="1"/>
</dbReference>
<dbReference type="InterPro" id="IPR050950">
    <property type="entry name" value="HTH-type_LysR_regulators"/>
</dbReference>